<accession>A0AAF1BER4</accession>
<protein>
    <submittedName>
        <fullName evidence="1">Uncharacterized protein</fullName>
    </submittedName>
</protein>
<dbReference type="GO" id="GO:0009451">
    <property type="term" value="P:RNA modification"/>
    <property type="evidence" value="ECO:0007669"/>
    <property type="project" value="InterPro"/>
</dbReference>
<reference evidence="1" key="2">
    <citation type="submission" date="2022-03" db="EMBL/GenBank/DDBJ databases">
        <title>Draft title - Genomic analysis of global carrot germplasm unveils the trajectory of domestication and the origin of high carotenoid orange carrot.</title>
        <authorList>
            <person name="Iorizzo M."/>
            <person name="Ellison S."/>
            <person name="Senalik D."/>
            <person name="Macko-Podgorni A."/>
            <person name="Grzebelus D."/>
            <person name="Bostan H."/>
            <person name="Rolling W."/>
            <person name="Curaba J."/>
            <person name="Simon P."/>
        </authorList>
    </citation>
    <scope>NUCLEOTIDE SEQUENCE</scope>
    <source>
        <tissue evidence="1">Leaf</tissue>
    </source>
</reference>
<keyword evidence="2" id="KW-1185">Reference proteome</keyword>
<evidence type="ECO:0000313" key="2">
    <source>
        <dbReference type="Proteomes" id="UP000077755"/>
    </source>
</evidence>
<dbReference type="GO" id="GO:0003723">
    <property type="term" value="F:RNA binding"/>
    <property type="evidence" value="ECO:0007669"/>
    <property type="project" value="InterPro"/>
</dbReference>
<dbReference type="AlphaFoldDB" id="A0AAF1BER4"/>
<evidence type="ECO:0000313" key="1">
    <source>
        <dbReference type="EMBL" id="WOH13176.1"/>
    </source>
</evidence>
<dbReference type="InterPro" id="IPR046960">
    <property type="entry name" value="PPR_At4g14850-like_plant"/>
</dbReference>
<organism evidence="1 2">
    <name type="scientific">Daucus carota subsp. sativus</name>
    <name type="common">Carrot</name>
    <dbReference type="NCBI Taxonomy" id="79200"/>
    <lineage>
        <taxon>Eukaryota</taxon>
        <taxon>Viridiplantae</taxon>
        <taxon>Streptophyta</taxon>
        <taxon>Embryophyta</taxon>
        <taxon>Tracheophyta</taxon>
        <taxon>Spermatophyta</taxon>
        <taxon>Magnoliopsida</taxon>
        <taxon>eudicotyledons</taxon>
        <taxon>Gunneridae</taxon>
        <taxon>Pentapetalae</taxon>
        <taxon>asterids</taxon>
        <taxon>campanulids</taxon>
        <taxon>Apiales</taxon>
        <taxon>Apiaceae</taxon>
        <taxon>Apioideae</taxon>
        <taxon>Scandiceae</taxon>
        <taxon>Daucinae</taxon>
        <taxon>Daucus</taxon>
        <taxon>Daucus sect. Daucus</taxon>
    </lineage>
</organism>
<dbReference type="PANTHER" id="PTHR47926">
    <property type="entry name" value="PENTATRICOPEPTIDE REPEAT-CONTAINING PROTEIN"/>
    <property type="match status" value="1"/>
</dbReference>
<proteinExistence type="predicted"/>
<name>A0AAF1BER4_DAUCS</name>
<gene>
    <name evidence="1" type="ORF">DCAR_0832685</name>
</gene>
<dbReference type="Proteomes" id="UP000077755">
    <property type="component" value="Chromosome 8"/>
</dbReference>
<reference evidence="1" key="1">
    <citation type="journal article" date="2016" name="Nat. Genet.">
        <title>A high-quality carrot genome assembly provides new insights into carotenoid accumulation and asterid genome evolution.</title>
        <authorList>
            <person name="Iorizzo M."/>
            <person name="Ellison S."/>
            <person name="Senalik D."/>
            <person name="Zeng P."/>
            <person name="Satapoomin P."/>
            <person name="Huang J."/>
            <person name="Bowman M."/>
            <person name="Iovene M."/>
            <person name="Sanseverino W."/>
            <person name="Cavagnaro P."/>
            <person name="Yildiz M."/>
            <person name="Macko-Podgorni A."/>
            <person name="Moranska E."/>
            <person name="Grzebelus E."/>
            <person name="Grzebelus D."/>
            <person name="Ashrafi H."/>
            <person name="Zheng Z."/>
            <person name="Cheng S."/>
            <person name="Spooner D."/>
            <person name="Van Deynze A."/>
            <person name="Simon P."/>
        </authorList>
    </citation>
    <scope>NUCLEOTIDE SEQUENCE</scope>
    <source>
        <tissue evidence="1">Leaf</tissue>
    </source>
</reference>
<dbReference type="PANTHER" id="PTHR47926:SF347">
    <property type="entry name" value="PENTATRICOPEPTIDE REPEAT-CONTAINING PROTEIN"/>
    <property type="match status" value="1"/>
</dbReference>
<dbReference type="EMBL" id="CP093350">
    <property type="protein sequence ID" value="WOH13176.1"/>
    <property type="molecule type" value="Genomic_DNA"/>
</dbReference>
<sequence>MPEPCELGTSIRKSSLPSYLILIIPEADGVEVPSSVWRALLGACRIHNNLEVGKIAGKNVLKLESLNSGVYMILAEMYTASVKRLQAEKIWYERQKRE</sequence>